<dbReference type="SUPFAM" id="SSF55073">
    <property type="entry name" value="Nucleotide cyclase"/>
    <property type="match status" value="1"/>
</dbReference>
<dbReference type="SUPFAM" id="SSF48452">
    <property type="entry name" value="TPR-like"/>
    <property type="match status" value="2"/>
</dbReference>
<dbReference type="InterPro" id="IPR000160">
    <property type="entry name" value="GGDEF_dom"/>
</dbReference>
<dbReference type="Pfam" id="PF00990">
    <property type="entry name" value="GGDEF"/>
    <property type="match status" value="1"/>
</dbReference>
<dbReference type="CDD" id="cd01949">
    <property type="entry name" value="GGDEF"/>
    <property type="match status" value="1"/>
</dbReference>
<dbReference type="InterPro" id="IPR029787">
    <property type="entry name" value="Nucleotide_cyclase"/>
</dbReference>
<dbReference type="RefSeq" id="WP_167926547.1">
    <property type="nucleotide sequence ID" value="NZ_JAATVY010000012.1"/>
</dbReference>
<dbReference type="Proteomes" id="UP000722989">
    <property type="component" value="Unassembled WGS sequence"/>
</dbReference>
<protein>
    <submittedName>
        <fullName evidence="2">Diguanylate cyclase</fullName>
    </submittedName>
</protein>
<dbReference type="SMART" id="SM00267">
    <property type="entry name" value="GGDEF"/>
    <property type="match status" value="1"/>
</dbReference>
<feature type="domain" description="GGDEF" evidence="1">
    <location>
        <begin position="410"/>
        <end position="543"/>
    </location>
</feature>
<reference evidence="2 3" key="1">
    <citation type="submission" date="2020-03" db="EMBL/GenBank/DDBJ databases">
        <title>WGS of the type strain of Planosporangium spp.</title>
        <authorList>
            <person name="Thawai C."/>
        </authorList>
    </citation>
    <scope>NUCLEOTIDE SEQUENCE [LARGE SCALE GENOMIC DNA]</scope>
    <source>
        <strain evidence="2 3">TBRC 5610</strain>
    </source>
</reference>
<accession>A0ABX0Y2I6</accession>
<dbReference type="InterPro" id="IPR043128">
    <property type="entry name" value="Rev_trsase/Diguanyl_cyclase"/>
</dbReference>
<dbReference type="Gene3D" id="1.25.40.10">
    <property type="entry name" value="Tetratricopeptide repeat domain"/>
    <property type="match status" value="2"/>
</dbReference>
<proteinExistence type="predicted"/>
<evidence type="ECO:0000313" key="2">
    <source>
        <dbReference type="EMBL" id="NJC71649.1"/>
    </source>
</evidence>
<dbReference type="PROSITE" id="PS50887">
    <property type="entry name" value="GGDEF"/>
    <property type="match status" value="1"/>
</dbReference>
<dbReference type="Gene3D" id="3.30.70.270">
    <property type="match status" value="1"/>
</dbReference>
<dbReference type="InterPro" id="IPR011990">
    <property type="entry name" value="TPR-like_helical_dom_sf"/>
</dbReference>
<sequence>MNTAVQAGEAATPAADIAGLLIGLSADTPQAEARLVTALEALEAVPPAEFRGVAGPAERAERLATELGRTDLRMRARLLRGSVLLRDGDTAAAGRIAHDVLAWATEHDHGYLLARGHRGLSAFFYYVGNMPDALAHAVQSVAYTGAEVPARQRAEHLLLLAITLDDNGSPDEARRRYREALDLATSIEDAELSLRIVNSMAYMAYSSGALAEARELVEQMRVFPERHGQPLGASDLDTIARIELAQGRYAEAEATLRPVLDGTAGLTPSEGHGLAECLLTVAEAQRLRGDVTAAQATLDRAVAVCEERGLASHRARVREERAALHAAADRYREAYEEYVLFHAESQALQSAQREARARALQAVLETEEARRDSLRFRELALRDPLTGLYNRRYVDDRLAALLDDAAADRAPLSVALVDLDHFKRINDTLSHAAGDLVLRRFAELLSDAAVDLGVAARLGGEEFLLILPQTGADEAVRRCERLRRQVVAHDWAPITGRVPVSVSIGVTTAGDGRGSPSALLAQADRNLYAAKRAGRNRVVADPAGA</sequence>
<name>A0ABX0Y2I6_9ACTN</name>
<evidence type="ECO:0000259" key="1">
    <source>
        <dbReference type="PROSITE" id="PS50887"/>
    </source>
</evidence>
<evidence type="ECO:0000313" key="3">
    <source>
        <dbReference type="Proteomes" id="UP000722989"/>
    </source>
</evidence>
<dbReference type="PANTHER" id="PTHR45138:SF9">
    <property type="entry name" value="DIGUANYLATE CYCLASE DGCM-RELATED"/>
    <property type="match status" value="1"/>
</dbReference>
<organism evidence="2 3">
    <name type="scientific">Planosporangium thailandense</name>
    <dbReference type="NCBI Taxonomy" id="765197"/>
    <lineage>
        <taxon>Bacteria</taxon>
        <taxon>Bacillati</taxon>
        <taxon>Actinomycetota</taxon>
        <taxon>Actinomycetes</taxon>
        <taxon>Micromonosporales</taxon>
        <taxon>Micromonosporaceae</taxon>
        <taxon>Planosporangium</taxon>
    </lineage>
</organism>
<dbReference type="PANTHER" id="PTHR45138">
    <property type="entry name" value="REGULATORY COMPONENTS OF SENSORY TRANSDUCTION SYSTEM"/>
    <property type="match status" value="1"/>
</dbReference>
<comment type="caution">
    <text evidence="2">The sequence shown here is derived from an EMBL/GenBank/DDBJ whole genome shotgun (WGS) entry which is preliminary data.</text>
</comment>
<dbReference type="InterPro" id="IPR050469">
    <property type="entry name" value="Diguanylate_Cyclase"/>
</dbReference>
<gene>
    <name evidence="2" type="ORF">HC031_18265</name>
</gene>
<keyword evidence="3" id="KW-1185">Reference proteome</keyword>
<dbReference type="EMBL" id="JAATVY010000012">
    <property type="protein sequence ID" value="NJC71649.1"/>
    <property type="molecule type" value="Genomic_DNA"/>
</dbReference>
<dbReference type="NCBIfam" id="TIGR00254">
    <property type="entry name" value="GGDEF"/>
    <property type="match status" value="1"/>
</dbReference>